<keyword evidence="1" id="KW-1133">Transmembrane helix</keyword>
<dbReference type="PANTHER" id="PTHR35041">
    <property type="entry name" value="MEDIATOR OF RNA POLYMERASE II TRANSCRIPTION SUBUNIT 1"/>
    <property type="match status" value="1"/>
</dbReference>
<evidence type="ECO:0000313" key="2">
    <source>
        <dbReference type="EMBL" id="KAJ8992932.1"/>
    </source>
</evidence>
<dbReference type="PANTHER" id="PTHR35041:SF6">
    <property type="entry name" value="FORMYLMETHIONINE DEFORMYLASE-LIKE PROTEIN-RELATED"/>
    <property type="match status" value="1"/>
</dbReference>
<keyword evidence="1" id="KW-0472">Membrane</keyword>
<dbReference type="EMBL" id="JAJGCB010000004">
    <property type="protein sequence ID" value="KAJ8992932.1"/>
    <property type="molecule type" value="Genomic_DNA"/>
</dbReference>
<reference evidence="2" key="1">
    <citation type="submission" date="2023-01" db="EMBL/GenBank/DDBJ databases">
        <title>Exophiala dermititidis isolated from Cystic Fibrosis Patient.</title>
        <authorList>
            <person name="Kurbessoian T."/>
            <person name="Crocker A."/>
            <person name="Murante D."/>
            <person name="Hogan D.A."/>
            <person name="Stajich J.E."/>
        </authorList>
    </citation>
    <scope>NUCLEOTIDE SEQUENCE</scope>
    <source>
        <strain evidence="2">Ex8</strain>
    </source>
</reference>
<sequence length="578" mass="63381">MRIWRPEKAYENVVVSEVKEFQRLHHIHWRAPTVMGVSFLGAVVLMALHHTLYQTVDGQPATAAVIQSWVNRAGTALAFVSKLCLAIGTGVAYDQWMWVDLHSKPHQVRSLDTMFSILQNAFGFLHLRLWSMRPALAFLAAVTWLLPIAAIFTPGTISVQPVLVTENGTLQVPQRAYTTAGQLYCGTAIQNDTTTYQSLATGLLNPTFATVLSNSVLPVPASSMNLTYDLDFYGPAVSCQPSSVRDFQLAKQAIAEFENMTDGRVFYYGWVPQPGWGPGVNGSFFDSTDLRIGNFRIDFQSQDAARVFVYLNTTGVDAKGGRAPFVGTPAAQMITCALYNASYAAHFEVKSTGEQQVTADHTFQNWMAAYSTVNGTTEDPLVTRQMNIQAVMEAFGMMIVGPVTFSNVNQGPTTNSVYSLSMNPPLFPSQPGLNQTGMTLRLSTLYEDLAQNITLSMLYGVLPGVDYSGQTDAAVIKSTFQPRFVYQPRTLLVTYGVSTLFAFICVVMGVHALLHNGASYTNSFSTIVRVTRDPSFSRLIADEGDLQGAEPVPRHIREAEIRLGRSAKVSASHASSWL</sequence>
<evidence type="ECO:0008006" key="4">
    <source>
        <dbReference type="Google" id="ProtNLM"/>
    </source>
</evidence>
<evidence type="ECO:0000256" key="1">
    <source>
        <dbReference type="SAM" id="Phobius"/>
    </source>
</evidence>
<organism evidence="2 3">
    <name type="scientific">Exophiala dermatitidis</name>
    <name type="common">Black yeast-like fungus</name>
    <name type="synonym">Wangiella dermatitidis</name>
    <dbReference type="NCBI Taxonomy" id="5970"/>
    <lineage>
        <taxon>Eukaryota</taxon>
        <taxon>Fungi</taxon>
        <taxon>Dikarya</taxon>
        <taxon>Ascomycota</taxon>
        <taxon>Pezizomycotina</taxon>
        <taxon>Eurotiomycetes</taxon>
        <taxon>Chaetothyriomycetidae</taxon>
        <taxon>Chaetothyriales</taxon>
        <taxon>Herpotrichiellaceae</taxon>
        <taxon>Exophiala</taxon>
    </lineage>
</organism>
<protein>
    <recommendedName>
        <fullName evidence="4">Transmembrane protein</fullName>
    </recommendedName>
</protein>
<dbReference type="Proteomes" id="UP001161757">
    <property type="component" value="Unassembled WGS sequence"/>
</dbReference>
<keyword evidence="1" id="KW-0812">Transmembrane</keyword>
<feature type="transmembrane region" description="Helical" evidence="1">
    <location>
        <begin position="135"/>
        <end position="157"/>
    </location>
</feature>
<feature type="transmembrane region" description="Helical" evidence="1">
    <location>
        <begin position="33"/>
        <end position="53"/>
    </location>
</feature>
<feature type="transmembrane region" description="Helical" evidence="1">
    <location>
        <begin position="492"/>
        <end position="514"/>
    </location>
</feature>
<dbReference type="AlphaFoldDB" id="A0AAN6EWK5"/>
<evidence type="ECO:0000313" key="3">
    <source>
        <dbReference type="Proteomes" id="UP001161757"/>
    </source>
</evidence>
<gene>
    <name evidence="2" type="ORF">HRR80_002975</name>
</gene>
<name>A0AAN6EWK5_EXODE</name>
<comment type="caution">
    <text evidence="2">The sequence shown here is derived from an EMBL/GenBank/DDBJ whole genome shotgun (WGS) entry which is preliminary data.</text>
</comment>
<accession>A0AAN6EWK5</accession>
<proteinExistence type="predicted"/>
<feature type="transmembrane region" description="Helical" evidence="1">
    <location>
        <begin position="73"/>
        <end position="93"/>
    </location>
</feature>